<dbReference type="PANTHER" id="PTHR24148">
    <property type="entry name" value="ANKYRIN REPEAT DOMAIN-CONTAINING PROTEIN 39 HOMOLOG-RELATED"/>
    <property type="match status" value="1"/>
</dbReference>
<dbReference type="GeneID" id="35426352"/>
<dbReference type="Proteomes" id="UP001302367">
    <property type="component" value="Chromosome 3"/>
</dbReference>
<evidence type="ECO:0000259" key="1">
    <source>
        <dbReference type="Pfam" id="PF06985"/>
    </source>
</evidence>
<sequence length="596" mass="67129">MRDEIVARPKDPSVLAGVPLRDPSASLYNPLPTEEHIRVLIIQPALGLEDPIKCDLTVVLRTPRARYKALSYSWAMGNGDCSLSRVISVHNSDVAITQNLFEGLIRIRRKRGVVRIWVDALCIDQNDIQEKGSQVAQMYQIYQNAEETLVWLGEDPLNDGSPVEDNDAVLRAIGRLQDIRQPHEIRTFFSGAESCICLHRDVTQCVCGGPLPDLVGDMKEASVRWRSILATMPDLVQYTETLLETFDSFFGGRYWTRRWIVQEYTSKPKTLFWGCHQQPALTVSDLDRLSMMAGNSEGRGFEHIDRVAFLTAVADREPGNNLVMHLHAFRSMQCSHDHDILFSLLSLSNPFELAVDYNRTIGELYREFSLRAVADGYWIFILGNSGLSASRRAIDGSGGPGSGNSLPQASNLDLPTWVADLKDIEFADYARGPSNWITDPQFIEDRLTLHVFFVAVITHRAHMQGQNEWDTEGPPKWTASEWHTEWNVGRVACTGNQDMQHGDQSLLRSVITVSTRVNDSYSRLDIEPGDLLLLPDTIYDERALEQGLLVVRPRSTFARDTRLVVQNVGVAKFTSVSIMEAQKYRTEGARIELEII</sequence>
<dbReference type="InterPro" id="IPR010730">
    <property type="entry name" value="HET"/>
</dbReference>
<dbReference type="RefSeq" id="XP_023457106.2">
    <property type="nucleotide sequence ID" value="XM_023595221.2"/>
</dbReference>
<feature type="domain" description="Heterokaryon incompatibility" evidence="1">
    <location>
        <begin position="67"/>
        <end position="263"/>
    </location>
</feature>
<reference evidence="2 3" key="1">
    <citation type="submission" date="2023-09" db="EMBL/GenBank/DDBJ databases">
        <title>Complete-Gapless Cercospora beticola genome.</title>
        <authorList>
            <person name="Wyatt N.A."/>
            <person name="Spanner R.E."/>
            <person name="Bolton M.D."/>
        </authorList>
    </citation>
    <scope>NUCLEOTIDE SEQUENCE [LARGE SCALE GENOMIC DNA]</scope>
    <source>
        <strain evidence="2">Cb09-40</strain>
    </source>
</reference>
<dbReference type="PANTHER" id="PTHR24148:SF73">
    <property type="entry name" value="HET DOMAIN PROTEIN (AFU_ORTHOLOGUE AFUA_8G01020)"/>
    <property type="match status" value="1"/>
</dbReference>
<accession>A0ABZ0NJE9</accession>
<name>A0ABZ0NJE9_CERBT</name>
<protein>
    <recommendedName>
        <fullName evidence="1">Heterokaryon incompatibility domain-containing protein</fullName>
    </recommendedName>
</protein>
<proteinExistence type="predicted"/>
<dbReference type="Pfam" id="PF06985">
    <property type="entry name" value="HET"/>
    <property type="match status" value="1"/>
</dbReference>
<dbReference type="EMBL" id="CP134186">
    <property type="protein sequence ID" value="WPA99681.1"/>
    <property type="molecule type" value="Genomic_DNA"/>
</dbReference>
<evidence type="ECO:0000313" key="2">
    <source>
        <dbReference type="EMBL" id="WPA99681.1"/>
    </source>
</evidence>
<dbReference type="InterPro" id="IPR052895">
    <property type="entry name" value="HetReg/Transcr_Mod"/>
</dbReference>
<keyword evidence="3" id="KW-1185">Reference proteome</keyword>
<gene>
    <name evidence="2" type="ORF">RHO25_004299</name>
</gene>
<organism evidence="2 3">
    <name type="scientific">Cercospora beticola</name>
    <name type="common">Sugarbeet leaf spot fungus</name>
    <dbReference type="NCBI Taxonomy" id="122368"/>
    <lineage>
        <taxon>Eukaryota</taxon>
        <taxon>Fungi</taxon>
        <taxon>Dikarya</taxon>
        <taxon>Ascomycota</taxon>
        <taxon>Pezizomycotina</taxon>
        <taxon>Dothideomycetes</taxon>
        <taxon>Dothideomycetidae</taxon>
        <taxon>Mycosphaerellales</taxon>
        <taxon>Mycosphaerellaceae</taxon>
        <taxon>Cercospora</taxon>
    </lineage>
</organism>
<evidence type="ECO:0000313" key="3">
    <source>
        <dbReference type="Proteomes" id="UP001302367"/>
    </source>
</evidence>